<dbReference type="Gene3D" id="3.40.50.2300">
    <property type="match status" value="1"/>
</dbReference>
<keyword evidence="1 2" id="KW-0597">Phosphoprotein</keyword>
<feature type="domain" description="Response regulatory" evidence="3">
    <location>
        <begin position="185"/>
        <end position="301"/>
    </location>
</feature>
<proteinExistence type="predicted"/>
<keyword evidence="5" id="KW-1185">Reference proteome</keyword>
<organism evidence="4 5">
    <name type="scientific">Pseudoalteromonas shioyasakiensis</name>
    <dbReference type="NCBI Taxonomy" id="1190813"/>
    <lineage>
        <taxon>Bacteria</taxon>
        <taxon>Pseudomonadati</taxon>
        <taxon>Pseudomonadota</taxon>
        <taxon>Gammaproteobacteria</taxon>
        <taxon>Alteromonadales</taxon>
        <taxon>Pseudoalteromonadaceae</taxon>
        <taxon>Pseudoalteromonas</taxon>
    </lineage>
</organism>
<sequence length="307" mass="35213">MLNIYDVIRNVIAVEEITEPHFFCIENLTGYHQCLLHFSKLHKILPQLVNNLRMLSCQDTAKHLTLIKINNSLQLKFGDEIVYHFTDECEFIYPYSVEPRLRECAAETSDSLIEKIRLYCNFQSQQEHWNLEWINESFSNSHTVGIINLNQMPTKLSSTEFYLFYPFLSSEVQAVVESMCKPKLKAFLADDSETSLFTTKAMLENLRLDVTVAADGADALSICKKQEFDLIILDEKMPHLFGSDVFQELKKLDINNGSIKVILSGITEKDGVLDLAAKGIDIHLEKPVTKLKLQNLINQIEESDQYI</sequence>
<dbReference type="RefSeq" id="WP_175083582.1">
    <property type="nucleotide sequence ID" value="NZ_JAKUMG010000025.1"/>
</dbReference>
<gene>
    <name evidence="4" type="ORF">MKZ47_20905</name>
</gene>
<dbReference type="InterPro" id="IPR050595">
    <property type="entry name" value="Bact_response_regulator"/>
</dbReference>
<comment type="caution">
    <text evidence="4">The sequence shown here is derived from an EMBL/GenBank/DDBJ whole genome shotgun (WGS) entry which is preliminary data.</text>
</comment>
<dbReference type="CDD" id="cd17546">
    <property type="entry name" value="REC_hyHK_CKI1_RcsC-like"/>
    <property type="match status" value="1"/>
</dbReference>
<dbReference type="SMART" id="SM00448">
    <property type="entry name" value="REC"/>
    <property type="match status" value="1"/>
</dbReference>
<evidence type="ECO:0000313" key="5">
    <source>
        <dbReference type="Proteomes" id="UP001156974"/>
    </source>
</evidence>
<protein>
    <submittedName>
        <fullName evidence="4">Response regulator</fullName>
    </submittedName>
</protein>
<dbReference type="PANTHER" id="PTHR44591:SF3">
    <property type="entry name" value="RESPONSE REGULATORY DOMAIN-CONTAINING PROTEIN"/>
    <property type="match status" value="1"/>
</dbReference>
<dbReference type="Proteomes" id="UP001156974">
    <property type="component" value="Unassembled WGS sequence"/>
</dbReference>
<dbReference type="PANTHER" id="PTHR44591">
    <property type="entry name" value="STRESS RESPONSE REGULATOR PROTEIN 1"/>
    <property type="match status" value="1"/>
</dbReference>
<dbReference type="EMBL" id="JAKUMG010000025">
    <property type="protein sequence ID" value="MDI4671522.1"/>
    <property type="molecule type" value="Genomic_DNA"/>
</dbReference>
<evidence type="ECO:0000256" key="2">
    <source>
        <dbReference type="PROSITE-ProRule" id="PRU00169"/>
    </source>
</evidence>
<name>A0ABT6U5Q8_9GAMM</name>
<accession>A0ABT6U5Q8</accession>
<feature type="modified residue" description="4-aspartylphosphate" evidence="2">
    <location>
        <position position="234"/>
    </location>
</feature>
<evidence type="ECO:0000259" key="3">
    <source>
        <dbReference type="PROSITE" id="PS50110"/>
    </source>
</evidence>
<dbReference type="InterPro" id="IPR001789">
    <property type="entry name" value="Sig_transdc_resp-reg_receiver"/>
</dbReference>
<evidence type="ECO:0000256" key="1">
    <source>
        <dbReference type="ARBA" id="ARBA00022553"/>
    </source>
</evidence>
<dbReference type="Pfam" id="PF00072">
    <property type="entry name" value="Response_reg"/>
    <property type="match status" value="1"/>
</dbReference>
<dbReference type="InterPro" id="IPR011006">
    <property type="entry name" value="CheY-like_superfamily"/>
</dbReference>
<dbReference type="SUPFAM" id="SSF52172">
    <property type="entry name" value="CheY-like"/>
    <property type="match status" value="1"/>
</dbReference>
<dbReference type="PROSITE" id="PS50110">
    <property type="entry name" value="RESPONSE_REGULATORY"/>
    <property type="match status" value="1"/>
</dbReference>
<reference evidence="4 5" key="1">
    <citation type="submission" date="2022-02" db="EMBL/GenBank/DDBJ databases">
        <title>Genome analysis of Beneficial Microorganisms for Coral consortium from Pocillopora damicornis.</title>
        <authorList>
            <person name="Rosado P.M."/>
            <person name="Cardoso P.M."/>
            <person name="Rosado J.G."/>
            <person name="Schultz J."/>
            <person name="Rocha U."/>
            <person name="Costa T.K."/>
            <person name="Peixoto R.S."/>
        </authorList>
    </citation>
    <scope>NUCLEOTIDE SEQUENCE [LARGE SCALE GENOMIC DNA]</scope>
    <source>
        <strain evidence="4 5">BMC5</strain>
    </source>
</reference>
<evidence type="ECO:0000313" key="4">
    <source>
        <dbReference type="EMBL" id="MDI4671522.1"/>
    </source>
</evidence>